<proteinExistence type="predicted"/>
<protein>
    <submittedName>
        <fullName evidence="1">Uncharacterized protein</fullName>
    </submittedName>
</protein>
<accession>A0A0E9PVI5</accession>
<sequence length="46" mass="5507">MSSLKKKINFGDREGPPKKRLCTTFFFFCIRPSLPRRQEAVFLQMR</sequence>
<dbReference type="EMBL" id="GBXM01099941">
    <property type="protein sequence ID" value="JAH08636.1"/>
    <property type="molecule type" value="Transcribed_RNA"/>
</dbReference>
<evidence type="ECO:0000313" key="1">
    <source>
        <dbReference type="EMBL" id="JAH08636.1"/>
    </source>
</evidence>
<dbReference type="AlphaFoldDB" id="A0A0E9PVI5"/>
<reference evidence="1" key="2">
    <citation type="journal article" date="2015" name="Fish Shellfish Immunol.">
        <title>Early steps in the European eel (Anguilla anguilla)-Vibrio vulnificus interaction in the gills: Role of the RtxA13 toxin.</title>
        <authorList>
            <person name="Callol A."/>
            <person name="Pajuelo D."/>
            <person name="Ebbesson L."/>
            <person name="Teles M."/>
            <person name="MacKenzie S."/>
            <person name="Amaro C."/>
        </authorList>
    </citation>
    <scope>NUCLEOTIDE SEQUENCE</scope>
</reference>
<name>A0A0E9PVI5_ANGAN</name>
<reference evidence="1" key="1">
    <citation type="submission" date="2014-11" db="EMBL/GenBank/DDBJ databases">
        <authorList>
            <person name="Amaro Gonzalez C."/>
        </authorList>
    </citation>
    <scope>NUCLEOTIDE SEQUENCE</scope>
</reference>
<organism evidence="1">
    <name type="scientific">Anguilla anguilla</name>
    <name type="common">European freshwater eel</name>
    <name type="synonym">Muraena anguilla</name>
    <dbReference type="NCBI Taxonomy" id="7936"/>
    <lineage>
        <taxon>Eukaryota</taxon>
        <taxon>Metazoa</taxon>
        <taxon>Chordata</taxon>
        <taxon>Craniata</taxon>
        <taxon>Vertebrata</taxon>
        <taxon>Euteleostomi</taxon>
        <taxon>Actinopterygii</taxon>
        <taxon>Neopterygii</taxon>
        <taxon>Teleostei</taxon>
        <taxon>Anguilliformes</taxon>
        <taxon>Anguillidae</taxon>
        <taxon>Anguilla</taxon>
    </lineage>
</organism>